<evidence type="ECO:0000313" key="4">
    <source>
        <dbReference type="WormBase" id="Y102A5C.15"/>
    </source>
</evidence>
<feature type="transmembrane region" description="Helical" evidence="1">
    <location>
        <begin position="20"/>
        <end position="41"/>
    </location>
</feature>
<dbReference type="InterPro" id="IPR019422">
    <property type="entry name" value="7TM_GPCR_serpentine_rcpt_Srh"/>
</dbReference>
<keyword evidence="1" id="KW-0812">Transmembrane</keyword>
<name>Q9XX77_CAEEL</name>
<dbReference type="PANTHER" id="PTHR22941:SF173">
    <property type="entry name" value="SERPENTINE RECEPTOR, CLASS H"/>
    <property type="match status" value="1"/>
</dbReference>
<dbReference type="PaxDb" id="6239-Y102A5C.15"/>
<proteinExistence type="predicted"/>
<dbReference type="EMBL" id="BX284605">
    <property type="protein sequence ID" value="CAA20958.1"/>
    <property type="molecule type" value="Genomic_DNA"/>
</dbReference>
<dbReference type="GeneID" id="190839"/>
<dbReference type="InParanoid" id="Q9XX77"/>
<keyword evidence="3" id="KW-1185">Reference proteome</keyword>
<gene>
    <name evidence="2 4" type="primary">srh-206</name>
    <name evidence="2" type="ORF">CELE_Y102A5C.15</name>
    <name evidence="4" type="ORF">Y102A5C.15</name>
</gene>
<dbReference type="AlphaFoldDB" id="Q9XX77"/>
<feature type="transmembrane region" description="Helical" evidence="1">
    <location>
        <begin position="139"/>
        <end position="162"/>
    </location>
</feature>
<dbReference type="Pfam" id="PF10318">
    <property type="entry name" value="7TM_GPCR_Srh"/>
    <property type="match status" value="1"/>
</dbReference>
<dbReference type="RefSeq" id="NP_507287.1">
    <property type="nucleotide sequence ID" value="NM_074886.1"/>
</dbReference>
<feature type="transmembrane region" description="Helical" evidence="1">
    <location>
        <begin position="244"/>
        <end position="272"/>
    </location>
</feature>
<accession>Q9XX77</accession>
<evidence type="ECO:0000313" key="2">
    <source>
        <dbReference type="EMBL" id="CAA20958.1"/>
    </source>
</evidence>
<dbReference type="HOGENOM" id="CLU_042960_1_1_1"/>
<dbReference type="STRING" id="6239.Y102A5C.15.1"/>
<dbReference type="AGR" id="WB:WBGene00005416"/>
<feature type="transmembrane region" description="Helical" evidence="1">
    <location>
        <begin position="278"/>
        <end position="301"/>
    </location>
</feature>
<dbReference type="Proteomes" id="UP000001940">
    <property type="component" value="Chromosome V"/>
</dbReference>
<sequence>MNTSCTPDVNFLDSPQFLAISMHIVTATVTPFHLLGLYCILYKTPAQMKAVKWYLLNLHVSVMFFDNSVTLLGIPFILATRLAGYSLGLLKFSSYSFLVTMAVSVLSLQSVFIAISGIFESRFRVICKFRWVEKWKKLVSPFFLPYQYIVYPSHLACCVFLIPDQESALKELFKTLPCLPREIYEAPIYVIIEDMRYPMLMIVLNVAAVTIQILFFVLCLVSSSLTQLKEKKMSLKTFQMQKQFLIAVIVQSTAPIICFMVPLFYFIFAFFLAYYNQGMINCLLVIASIHGLISTIAMMVLHRPYREVLSSMIVKTPEVKRLKVLQLSTISRSKIVVL</sequence>
<keyword evidence="1" id="KW-0472">Membrane</keyword>
<feature type="transmembrane region" description="Helical" evidence="1">
    <location>
        <begin position="53"/>
        <end position="77"/>
    </location>
</feature>
<dbReference type="OMA" id="FRVICKF"/>
<dbReference type="KEGG" id="cel:CELE_Y102A5C.15"/>
<dbReference type="OrthoDB" id="5811346at2759"/>
<dbReference type="UCSC" id="Y102A5C.15">
    <property type="organism name" value="c. elegans"/>
</dbReference>
<dbReference type="FunCoup" id="Q9XX77">
    <property type="interactions" value="2"/>
</dbReference>
<evidence type="ECO:0000256" key="1">
    <source>
        <dbReference type="SAM" id="Phobius"/>
    </source>
</evidence>
<feature type="transmembrane region" description="Helical" evidence="1">
    <location>
        <begin position="199"/>
        <end position="223"/>
    </location>
</feature>
<dbReference type="InterPro" id="IPR053220">
    <property type="entry name" value="Nematode_rcpt-like_serp_H"/>
</dbReference>
<dbReference type="SMR" id="Q9XX77"/>
<evidence type="ECO:0000313" key="3">
    <source>
        <dbReference type="Proteomes" id="UP000001940"/>
    </source>
</evidence>
<keyword evidence="1" id="KW-1133">Transmembrane helix</keyword>
<protein>
    <submittedName>
        <fullName evidence="2">Serpentine Receptor, class H</fullName>
    </submittedName>
</protein>
<dbReference type="PhylomeDB" id="Q9XX77"/>
<keyword evidence="2" id="KW-0675">Receptor</keyword>
<dbReference type="PIR" id="T26356">
    <property type="entry name" value="T26356"/>
</dbReference>
<dbReference type="WormBase" id="Y102A5C.15">
    <property type="protein sequence ID" value="CE20387"/>
    <property type="gene ID" value="WBGene00005416"/>
    <property type="gene designation" value="srh-206"/>
</dbReference>
<reference evidence="2 3" key="1">
    <citation type="journal article" date="1998" name="Science">
        <title>Genome sequence of the nematode C. elegans: a platform for investigating biology.</title>
        <authorList>
            <consortium name="The C. elegans sequencing consortium"/>
            <person name="Sulson J.E."/>
            <person name="Waterston R."/>
        </authorList>
    </citation>
    <scope>NUCLEOTIDE SEQUENCE [LARGE SCALE GENOMIC DNA]</scope>
    <source>
        <strain evidence="2 3">Bristol N2</strain>
    </source>
</reference>
<feature type="transmembrane region" description="Helical" evidence="1">
    <location>
        <begin position="97"/>
        <end position="119"/>
    </location>
</feature>
<organism evidence="2 3">
    <name type="scientific">Caenorhabditis elegans</name>
    <dbReference type="NCBI Taxonomy" id="6239"/>
    <lineage>
        <taxon>Eukaryota</taxon>
        <taxon>Metazoa</taxon>
        <taxon>Ecdysozoa</taxon>
        <taxon>Nematoda</taxon>
        <taxon>Chromadorea</taxon>
        <taxon>Rhabditida</taxon>
        <taxon>Rhabditina</taxon>
        <taxon>Rhabditomorpha</taxon>
        <taxon>Rhabditoidea</taxon>
        <taxon>Rhabditidae</taxon>
        <taxon>Peloderinae</taxon>
        <taxon>Caenorhabditis</taxon>
    </lineage>
</organism>
<dbReference type="CTD" id="190839"/>
<dbReference type="PANTHER" id="PTHR22941">
    <property type="entry name" value="SERPENTINE RECEPTOR"/>
    <property type="match status" value="1"/>
</dbReference>